<dbReference type="Gene3D" id="3.40.630.30">
    <property type="match status" value="1"/>
</dbReference>
<evidence type="ECO:0000313" key="2">
    <source>
        <dbReference type="EMBL" id="ETN36609.1"/>
    </source>
</evidence>
<dbReference type="InterPro" id="IPR052777">
    <property type="entry name" value="Acetyltransferase_Enz"/>
</dbReference>
<dbReference type="InParanoid" id="W2RLJ9"/>
<dbReference type="HOGENOM" id="CLU_013985_11_0_1"/>
<sequence length="178" mass="19017">MANTHATVTPVREADDLSAAISLFTAYTTALGIDLAFQDFSTEIASMPGKYSPPTGELLLAKDRSGNPVGCVALRPLPAHGSHICELKRLYISPAGRGTGTGKILALAIIEVAERLGYQEIRLDTLSTMTPALNLYMGLGFVDIPAYYETPLEGTRFLSLKLPRKAPDGQDPSSNPPN</sequence>
<dbReference type="PROSITE" id="PS51186">
    <property type="entry name" value="GNAT"/>
    <property type="match status" value="1"/>
</dbReference>
<dbReference type="Pfam" id="PF00583">
    <property type="entry name" value="Acetyltransf_1"/>
    <property type="match status" value="1"/>
</dbReference>
<proteinExistence type="predicted"/>
<feature type="domain" description="N-acetyltransferase" evidence="1">
    <location>
        <begin position="6"/>
        <end position="163"/>
    </location>
</feature>
<dbReference type="GeneID" id="19976226"/>
<dbReference type="PANTHER" id="PTHR43305:SF1">
    <property type="entry name" value="FAMILY N-ACETYLTRANSFERASE, PUTATIVE (AFU_ORTHOLOGUE AFUA_2G01380)-RELATED"/>
    <property type="match status" value="1"/>
</dbReference>
<gene>
    <name evidence="2" type="ORF">HMPREF1541_08887</name>
</gene>
<dbReference type="GO" id="GO:0016747">
    <property type="term" value="F:acyltransferase activity, transferring groups other than amino-acyl groups"/>
    <property type="evidence" value="ECO:0007669"/>
    <property type="project" value="InterPro"/>
</dbReference>
<protein>
    <recommendedName>
        <fullName evidence="1">N-acetyltransferase domain-containing protein</fullName>
    </recommendedName>
</protein>
<dbReference type="PANTHER" id="PTHR43305">
    <property type="entry name" value="FAMILY N-ACETYLTRANSFERASE, PUTATIVE (AFU_ORTHOLOGUE AFUA_2G01380)-RELATED"/>
    <property type="match status" value="1"/>
</dbReference>
<accession>W2RLJ9</accession>
<evidence type="ECO:0000259" key="1">
    <source>
        <dbReference type="PROSITE" id="PS51186"/>
    </source>
</evidence>
<reference evidence="2 3" key="1">
    <citation type="submission" date="2013-03" db="EMBL/GenBank/DDBJ databases">
        <title>The Genome Sequence of Phialophora europaea CBS 101466.</title>
        <authorList>
            <consortium name="The Broad Institute Genomics Platform"/>
            <person name="Cuomo C."/>
            <person name="de Hoog S."/>
            <person name="Gorbushina A."/>
            <person name="Walker B."/>
            <person name="Young S.K."/>
            <person name="Zeng Q."/>
            <person name="Gargeya S."/>
            <person name="Fitzgerald M."/>
            <person name="Haas B."/>
            <person name="Abouelleil A."/>
            <person name="Allen A.W."/>
            <person name="Alvarado L."/>
            <person name="Arachchi H.M."/>
            <person name="Berlin A.M."/>
            <person name="Chapman S.B."/>
            <person name="Gainer-Dewar J."/>
            <person name="Goldberg J."/>
            <person name="Griggs A."/>
            <person name="Gujja S."/>
            <person name="Hansen M."/>
            <person name="Howarth C."/>
            <person name="Imamovic A."/>
            <person name="Ireland A."/>
            <person name="Larimer J."/>
            <person name="McCowan C."/>
            <person name="Murphy C."/>
            <person name="Pearson M."/>
            <person name="Poon T.W."/>
            <person name="Priest M."/>
            <person name="Roberts A."/>
            <person name="Saif S."/>
            <person name="Shea T."/>
            <person name="Sisk P."/>
            <person name="Sykes S."/>
            <person name="Wortman J."/>
            <person name="Nusbaum C."/>
            <person name="Birren B."/>
        </authorList>
    </citation>
    <scope>NUCLEOTIDE SEQUENCE [LARGE SCALE GENOMIC DNA]</scope>
    <source>
        <strain evidence="2 3">CBS 101466</strain>
    </source>
</reference>
<dbReference type="STRING" id="1220924.W2RLJ9"/>
<dbReference type="InterPro" id="IPR016181">
    <property type="entry name" value="Acyl_CoA_acyltransferase"/>
</dbReference>
<dbReference type="VEuPathDB" id="FungiDB:HMPREF1541_08887"/>
<dbReference type="SUPFAM" id="SSF55729">
    <property type="entry name" value="Acyl-CoA N-acyltransferases (Nat)"/>
    <property type="match status" value="1"/>
</dbReference>
<dbReference type="RefSeq" id="XP_008721427.1">
    <property type="nucleotide sequence ID" value="XM_008723205.1"/>
</dbReference>
<dbReference type="Proteomes" id="UP000030752">
    <property type="component" value="Unassembled WGS sequence"/>
</dbReference>
<evidence type="ECO:0000313" key="3">
    <source>
        <dbReference type="Proteomes" id="UP000030752"/>
    </source>
</evidence>
<name>W2RLJ9_CYPE1</name>
<dbReference type="OrthoDB" id="41532at2759"/>
<dbReference type="eggNOG" id="KOG3139">
    <property type="taxonomic scope" value="Eukaryota"/>
</dbReference>
<keyword evidence="3" id="KW-1185">Reference proteome</keyword>
<dbReference type="EMBL" id="KB822725">
    <property type="protein sequence ID" value="ETN36609.1"/>
    <property type="molecule type" value="Genomic_DNA"/>
</dbReference>
<dbReference type="AlphaFoldDB" id="W2RLJ9"/>
<dbReference type="CDD" id="cd04301">
    <property type="entry name" value="NAT_SF"/>
    <property type="match status" value="1"/>
</dbReference>
<dbReference type="InterPro" id="IPR000182">
    <property type="entry name" value="GNAT_dom"/>
</dbReference>
<organism evidence="2 3">
    <name type="scientific">Cyphellophora europaea (strain CBS 101466)</name>
    <name type="common">Phialophora europaea</name>
    <dbReference type="NCBI Taxonomy" id="1220924"/>
    <lineage>
        <taxon>Eukaryota</taxon>
        <taxon>Fungi</taxon>
        <taxon>Dikarya</taxon>
        <taxon>Ascomycota</taxon>
        <taxon>Pezizomycotina</taxon>
        <taxon>Eurotiomycetes</taxon>
        <taxon>Chaetothyriomycetidae</taxon>
        <taxon>Chaetothyriales</taxon>
        <taxon>Cyphellophoraceae</taxon>
        <taxon>Cyphellophora</taxon>
    </lineage>
</organism>